<evidence type="ECO:0000313" key="15">
    <source>
        <dbReference type="EMBL" id="SDA43218.1"/>
    </source>
</evidence>
<evidence type="ECO:0000256" key="9">
    <source>
        <dbReference type="ARBA" id="ARBA00022679"/>
    </source>
</evidence>
<comment type="function">
    <text evidence="13">Catalyzes the condensation of ATP and 5-phosphoribose 1-diphosphate to form N'-(5'-phosphoribosyl)-ATP (PR-ATP). Has a crucial role in the pathway because the rate of histidine biosynthesis seems to be controlled primarily by regulation of HisG enzymatic activity.</text>
</comment>
<sequence length="348" mass="39015">MQNDNFLYIKVNNSNLGINMNEKIILGLPKGSLNNVKRGNTHQLFVDAGYEVKGYEPGDESYEIEILNDDSIVAFLTRPQSTPVELNRGMVDIAIVGEDWVKEESVLRDTNTIKLGDLDYGKTRLIVAVPKDSPYENLSDFFRANKDRKTPILCFTEYPNLTRKFFMENEAYQEIYGDAVPFVQVRGLTHGDNEMVQVINSDGATEVYIAKGADLIVDNTQTGSSLRKAGLKEIETILHSSAGLYASEKISDEKLEKAKMIYQQLLGAITAKKYFDVKFNIANNKIEDVSNYLIENKLCADEPTITPGSDFSQINVLIPKSKFPEMVDAIKGFDATSIIRNDLKQLVN</sequence>
<reference evidence="15 16" key="1">
    <citation type="submission" date="2016-10" db="EMBL/GenBank/DDBJ databases">
        <authorList>
            <person name="Varghese N."/>
            <person name="Submissions S."/>
        </authorList>
    </citation>
    <scope>NUCLEOTIDE SEQUENCE [LARGE SCALE GENOMIC DNA]</scope>
    <source>
        <strain evidence="15 16">DSM 16643</strain>
    </source>
</reference>
<keyword evidence="11" id="KW-0067">ATP-binding</keyword>
<gene>
    <name evidence="15" type="ORF">SAMN02910315_00512</name>
</gene>
<keyword evidence="16" id="KW-1185">Reference proteome</keyword>
<evidence type="ECO:0000256" key="4">
    <source>
        <dbReference type="ARBA" id="ARBA00011946"/>
    </source>
</evidence>
<evidence type="ECO:0000256" key="6">
    <source>
        <dbReference type="ARBA" id="ARBA00022490"/>
    </source>
</evidence>
<keyword evidence="8 15" id="KW-0328">Glycosyltransferase</keyword>
<dbReference type="PANTHER" id="PTHR21403:SF10">
    <property type="entry name" value="ATP PHOSPHORIBOSYLTRANSFERASE"/>
    <property type="match status" value="1"/>
</dbReference>
<dbReference type="Pfam" id="PF01634">
    <property type="entry name" value="HisG"/>
    <property type="match status" value="1"/>
</dbReference>
<dbReference type="EMBL" id="FMXB01000003">
    <property type="protein sequence ID" value="SDA43218.1"/>
    <property type="molecule type" value="Genomic_DNA"/>
</dbReference>
<name>A0A1G5VC12_9EURY</name>
<evidence type="ECO:0000256" key="8">
    <source>
        <dbReference type="ARBA" id="ARBA00022676"/>
    </source>
</evidence>
<dbReference type="GO" id="GO:0000105">
    <property type="term" value="P:L-histidine biosynthetic process"/>
    <property type="evidence" value="ECO:0007669"/>
    <property type="project" value="UniProtKB-UniPathway"/>
</dbReference>
<keyword evidence="12" id="KW-0368">Histidine biosynthesis</keyword>
<evidence type="ECO:0000256" key="5">
    <source>
        <dbReference type="ARBA" id="ARBA00020998"/>
    </source>
</evidence>
<feature type="domain" description="ATP phosphoribosyltransferase catalytic" evidence="14">
    <location>
        <begin position="78"/>
        <end position="265"/>
    </location>
</feature>
<comment type="subcellular location">
    <subcellularLocation>
        <location evidence="2">Cytoplasm</location>
    </subcellularLocation>
</comment>
<dbReference type="InterPro" id="IPR001348">
    <property type="entry name" value="ATP_PRibTrfase_HisG"/>
</dbReference>
<evidence type="ECO:0000256" key="11">
    <source>
        <dbReference type="ARBA" id="ARBA00022840"/>
    </source>
</evidence>
<comment type="pathway">
    <text evidence="3">Amino-acid biosynthesis; L-histidine biosynthesis; L-histidine from 5-phospho-alpha-D-ribose 1-diphosphate: step 1/9.</text>
</comment>
<keyword evidence="9 15" id="KW-0808">Transferase</keyword>
<dbReference type="Gene3D" id="3.40.190.10">
    <property type="entry name" value="Periplasmic binding protein-like II"/>
    <property type="match status" value="2"/>
</dbReference>
<keyword evidence="10" id="KW-0547">Nucleotide-binding</keyword>
<dbReference type="PANTHER" id="PTHR21403">
    <property type="entry name" value="ATP PHOSPHORIBOSYLTRANSFERASE ATP-PRTASE"/>
    <property type="match status" value="1"/>
</dbReference>
<dbReference type="EC" id="2.4.2.17" evidence="4"/>
<evidence type="ECO:0000313" key="16">
    <source>
        <dbReference type="Proteomes" id="UP000323439"/>
    </source>
</evidence>
<dbReference type="GO" id="GO:0003879">
    <property type="term" value="F:ATP phosphoribosyltransferase activity"/>
    <property type="evidence" value="ECO:0007669"/>
    <property type="project" value="UniProtKB-EC"/>
</dbReference>
<evidence type="ECO:0000256" key="2">
    <source>
        <dbReference type="ARBA" id="ARBA00004496"/>
    </source>
</evidence>
<organism evidence="15 16">
    <name type="scientific">Methanobrevibacter millerae</name>
    <dbReference type="NCBI Taxonomy" id="230361"/>
    <lineage>
        <taxon>Archaea</taxon>
        <taxon>Methanobacteriati</taxon>
        <taxon>Methanobacteriota</taxon>
        <taxon>Methanomada group</taxon>
        <taxon>Methanobacteria</taxon>
        <taxon>Methanobacteriales</taxon>
        <taxon>Methanobacteriaceae</taxon>
        <taxon>Methanobrevibacter</taxon>
    </lineage>
</organism>
<dbReference type="GO" id="GO:0005524">
    <property type="term" value="F:ATP binding"/>
    <property type="evidence" value="ECO:0007669"/>
    <property type="project" value="UniProtKB-KW"/>
</dbReference>
<dbReference type="SUPFAM" id="SSF53850">
    <property type="entry name" value="Periplasmic binding protein-like II"/>
    <property type="match status" value="1"/>
</dbReference>
<evidence type="ECO:0000256" key="10">
    <source>
        <dbReference type="ARBA" id="ARBA00022741"/>
    </source>
</evidence>
<dbReference type="STRING" id="230361.sm9_1098"/>
<proteinExistence type="predicted"/>
<dbReference type="AlphaFoldDB" id="A0A1G5VC12"/>
<evidence type="ECO:0000256" key="3">
    <source>
        <dbReference type="ARBA" id="ARBA00004667"/>
    </source>
</evidence>
<evidence type="ECO:0000256" key="13">
    <source>
        <dbReference type="ARBA" id="ARBA00024861"/>
    </source>
</evidence>
<dbReference type="Proteomes" id="UP000323439">
    <property type="component" value="Unassembled WGS sequence"/>
</dbReference>
<keyword evidence="6" id="KW-0963">Cytoplasm</keyword>
<dbReference type="GO" id="GO:0005737">
    <property type="term" value="C:cytoplasm"/>
    <property type="evidence" value="ECO:0007669"/>
    <property type="project" value="UniProtKB-SubCell"/>
</dbReference>
<dbReference type="InterPro" id="IPR013820">
    <property type="entry name" value="ATP_PRibTrfase_cat"/>
</dbReference>
<protein>
    <recommendedName>
        <fullName evidence="5">ATP phosphoribosyltransferase</fullName>
        <ecNumber evidence="4">2.4.2.17</ecNumber>
    </recommendedName>
</protein>
<keyword evidence="7" id="KW-0028">Amino-acid biosynthesis</keyword>
<evidence type="ECO:0000256" key="1">
    <source>
        <dbReference type="ARBA" id="ARBA00000915"/>
    </source>
</evidence>
<evidence type="ECO:0000256" key="12">
    <source>
        <dbReference type="ARBA" id="ARBA00023102"/>
    </source>
</evidence>
<dbReference type="UniPathway" id="UPA00031">
    <property type="reaction ID" value="UER00006"/>
</dbReference>
<evidence type="ECO:0000259" key="14">
    <source>
        <dbReference type="Pfam" id="PF01634"/>
    </source>
</evidence>
<accession>A0A1G5VC12</accession>
<comment type="catalytic activity">
    <reaction evidence="1">
        <text>1-(5-phospho-beta-D-ribosyl)-ATP + diphosphate = 5-phospho-alpha-D-ribose 1-diphosphate + ATP</text>
        <dbReference type="Rhea" id="RHEA:18473"/>
        <dbReference type="ChEBI" id="CHEBI:30616"/>
        <dbReference type="ChEBI" id="CHEBI:33019"/>
        <dbReference type="ChEBI" id="CHEBI:58017"/>
        <dbReference type="ChEBI" id="CHEBI:73183"/>
        <dbReference type="EC" id="2.4.2.17"/>
    </reaction>
</comment>
<evidence type="ECO:0000256" key="7">
    <source>
        <dbReference type="ARBA" id="ARBA00022605"/>
    </source>
</evidence>